<accession>A0A923E434</accession>
<keyword evidence="1" id="KW-0812">Transmembrane</keyword>
<keyword evidence="1" id="KW-0472">Membrane</keyword>
<proteinExistence type="predicted"/>
<dbReference type="AlphaFoldDB" id="A0A923E434"/>
<comment type="caution">
    <text evidence="2">The sequence shown here is derived from an EMBL/GenBank/DDBJ whole genome shotgun (WGS) entry which is preliminary data.</text>
</comment>
<evidence type="ECO:0000313" key="3">
    <source>
        <dbReference type="Proteomes" id="UP000617426"/>
    </source>
</evidence>
<evidence type="ECO:0000256" key="1">
    <source>
        <dbReference type="SAM" id="Phobius"/>
    </source>
</evidence>
<keyword evidence="3" id="KW-1185">Reference proteome</keyword>
<evidence type="ECO:0000313" key="2">
    <source>
        <dbReference type="EMBL" id="MBB6334503.1"/>
    </source>
</evidence>
<protein>
    <submittedName>
        <fullName evidence="2">Uncharacterized protein</fullName>
    </submittedName>
</protein>
<gene>
    <name evidence="2" type="ORF">HD592_001068</name>
</gene>
<keyword evidence="1" id="KW-1133">Transmembrane helix</keyword>
<dbReference type="Proteomes" id="UP000617426">
    <property type="component" value="Unassembled WGS sequence"/>
</dbReference>
<feature type="transmembrane region" description="Helical" evidence="1">
    <location>
        <begin position="150"/>
        <end position="172"/>
    </location>
</feature>
<name>A0A923E434_9ACTO</name>
<sequence>MPWWTRSVRLLIEEEAGHRDVAGALLVPGDVGIDAEHIHDDAVRPGTRRILGREEDVPAPRPHHVGDDEVEEAVMMADRRRPDASAGRHALHAGLAVADNDMGEEFEVLHVPRVVDRDAREVFEGRAHEVVVLANAADARVRVESGDQGFISGSFVVIVVIAGRAAVTLGIMEPIRRAARPRRTHLLTSR</sequence>
<reference evidence="2" key="1">
    <citation type="submission" date="2020-08" db="EMBL/GenBank/DDBJ databases">
        <title>Sequencing the genomes of 1000 actinobacteria strains.</title>
        <authorList>
            <person name="Klenk H.-P."/>
        </authorList>
    </citation>
    <scope>NUCLEOTIDE SEQUENCE</scope>
    <source>
        <strain evidence="2">DSM 10695</strain>
    </source>
</reference>
<organism evidence="2 3">
    <name type="scientific">Schaalia hyovaginalis</name>
    <dbReference type="NCBI Taxonomy" id="29316"/>
    <lineage>
        <taxon>Bacteria</taxon>
        <taxon>Bacillati</taxon>
        <taxon>Actinomycetota</taxon>
        <taxon>Actinomycetes</taxon>
        <taxon>Actinomycetales</taxon>
        <taxon>Actinomycetaceae</taxon>
        <taxon>Schaalia</taxon>
    </lineage>
</organism>
<dbReference type="EMBL" id="JACHMK010000001">
    <property type="protein sequence ID" value="MBB6334503.1"/>
    <property type="molecule type" value="Genomic_DNA"/>
</dbReference>